<feature type="transmembrane region" description="Helical" evidence="12">
    <location>
        <begin position="126"/>
        <end position="146"/>
    </location>
</feature>
<reference evidence="18 19" key="1">
    <citation type="submission" date="2010-08" db="EMBL/GenBank/DDBJ databases">
        <title>Complete sequence of Gallionella capsiferriformans ES-2.</title>
        <authorList>
            <consortium name="US DOE Joint Genome Institute"/>
            <person name="Lucas S."/>
            <person name="Copeland A."/>
            <person name="Lapidus A."/>
            <person name="Cheng J.-F."/>
            <person name="Bruce D."/>
            <person name="Goodwin L."/>
            <person name="Pitluck S."/>
            <person name="Chertkov O."/>
            <person name="Davenport K.W."/>
            <person name="Detter J.C."/>
            <person name="Han C."/>
            <person name="Tapia R."/>
            <person name="Land M."/>
            <person name="Hauser L."/>
            <person name="Chang Y.-J."/>
            <person name="Jeffries C."/>
            <person name="Kyrpides N."/>
            <person name="Ivanova N."/>
            <person name="Mikhailova N."/>
            <person name="Shelobolina E.S."/>
            <person name="Picardal F."/>
            <person name="Roden E."/>
            <person name="Emerson D."/>
            <person name="Woyke T."/>
        </authorList>
    </citation>
    <scope>NUCLEOTIDE SEQUENCE [LARGE SCALE GENOMIC DNA]</scope>
    <source>
        <strain evidence="18 19">ES-2</strain>
    </source>
</reference>
<evidence type="ECO:0000256" key="8">
    <source>
        <dbReference type="ARBA" id="ARBA00022840"/>
    </source>
</evidence>
<keyword evidence="11 12" id="KW-0472">Membrane</keyword>
<protein>
    <submittedName>
        <fullName evidence="18">Diguanylate cyclase/phosphodiesterase with PAS/PAC and MHYT sensor(S)</fullName>
    </submittedName>
</protein>
<dbReference type="InterPro" id="IPR035919">
    <property type="entry name" value="EAL_sf"/>
</dbReference>
<dbReference type="Gene3D" id="3.20.20.450">
    <property type="entry name" value="EAL domain"/>
    <property type="match status" value="1"/>
</dbReference>
<dbReference type="GO" id="GO:0016301">
    <property type="term" value="F:kinase activity"/>
    <property type="evidence" value="ECO:0007669"/>
    <property type="project" value="UniProtKB-KW"/>
</dbReference>
<feature type="domain" description="PAS" evidence="13">
    <location>
        <begin position="602"/>
        <end position="637"/>
    </location>
</feature>
<dbReference type="GO" id="GO:0000160">
    <property type="term" value="P:phosphorelay signal transduction system"/>
    <property type="evidence" value="ECO:0007669"/>
    <property type="project" value="UniProtKB-KW"/>
</dbReference>
<dbReference type="NCBIfam" id="TIGR00254">
    <property type="entry name" value="GGDEF"/>
    <property type="match status" value="1"/>
</dbReference>
<feature type="domain" description="GGDEF" evidence="16">
    <location>
        <begin position="748"/>
        <end position="886"/>
    </location>
</feature>
<evidence type="ECO:0000259" key="16">
    <source>
        <dbReference type="PROSITE" id="PS50887"/>
    </source>
</evidence>
<evidence type="ECO:0000313" key="18">
    <source>
        <dbReference type="EMBL" id="ADL56337.1"/>
    </source>
</evidence>
<dbReference type="Proteomes" id="UP000001235">
    <property type="component" value="Chromosome"/>
</dbReference>
<dbReference type="InterPro" id="IPR005330">
    <property type="entry name" value="MHYT_dom"/>
</dbReference>
<evidence type="ECO:0000256" key="10">
    <source>
        <dbReference type="ARBA" id="ARBA00023012"/>
    </source>
</evidence>
<dbReference type="InterPro" id="IPR001610">
    <property type="entry name" value="PAC"/>
</dbReference>
<dbReference type="eggNOG" id="COG5001">
    <property type="taxonomic scope" value="Bacteria"/>
</dbReference>
<evidence type="ECO:0000256" key="4">
    <source>
        <dbReference type="ARBA" id="ARBA00022679"/>
    </source>
</evidence>
<dbReference type="PROSITE" id="PS50887">
    <property type="entry name" value="GGDEF"/>
    <property type="match status" value="1"/>
</dbReference>
<dbReference type="InterPro" id="IPR033479">
    <property type="entry name" value="dCache_1"/>
</dbReference>
<dbReference type="NCBIfam" id="TIGR00229">
    <property type="entry name" value="sensory_box"/>
    <property type="match status" value="1"/>
</dbReference>
<sequence length="1157" mass="127211">MLERFSLLFSSPENSVLYAGNYDFLLVTLSVAVAIFSSYAALLVSNNIVQCKRPLTRRLWLAGGSLCLGVGIWAMHFIGMLAFNLPCSSSYDARLTLLSMVPGILASMLALSLISRHDISNLKLVAGGVLLGSGIGAMHYAGMAAMRIDGMIRYDVRLFLISILVAVVLAILALWINFRLNARRSVWSRWSAFFSALIMGLAVSGMHYTAMAAAYFIRVETPAGSSAGMSPNFLTGIVLAASGLIIIVTIVATFVRKSNLLSLGRAYKTIALFIVIWTCMAWLGADYYYSRRANNLYQQEVQIATQQAENIAFSINENIELLKGISRVFTRDVELREALHSNLQIKRGMNVFGELNRSLQISALNLGADNIFVLNARGDCIAAANAGEPASPVGTNFADRAYFPEVKAGKSGRQYAVGRTSNVPGLYYASPIFENGRFLGAVVVKRDITKFASLIKQSHALISDTNGVIVLSYDQAYLFQAMPEAAVLTMSVEQKLLQYRRAVIEPLQMKSWGKPQFAAAVLVGNKPQVLVSKALPDDEITVHVPRSVGILVRLANEKNWLFLLLAATGSMLIIAVSVVVIYLRDSLRAAADLRVSATAFDAQEGMFVTDAEGVIQRVNNAFTQLTGYSASEVIGQTPRLLSSGQHDAVFYALMWQSINETGKWAGEIWNRRKNGEIYPEYLAITAVKDESGVVNNYVATFNDISDSKAATNEIQLLAFYDALTGLPNRRLLLDRLLQALASSVRSNRMGALLLIDLDNFKTLNETMGHDIGDLLLRQVAERLTACVRNGDTVARLGGDEFIVMLEEIGAQTVDSVTHTTTIAEKILNSLNLPYRLEKHECHSTPSIGATLFSGTQQSADELMKQVDIAMYQAKQAGRNGLRFFDSKMQDAISARASLEADLRVALINSEFQLHYQIQVNSLGAALGAEVLIRWMHPQRGMVSPAQFIPLAEESGLILPVGEWVLKTACHQLKVWQDNALTRELTLAVNVSSKQFRQAEFVELVKKTLQSSGANPSLLKLELTESLLLENIDEIIAKMNELKLMGIHFSIDDFGTGYSSLQYIKRLPLDQLKIDQSFVRDIMDDNNDAAIVQTIIAMSDALGLNVIAEGVETREQRAFLDSHGCHTFQGYLFSKPIPLEQFEILLATKHAAGMPTER</sequence>
<feature type="transmembrane region" description="Helical" evidence="12">
    <location>
        <begin position="190"/>
        <end position="217"/>
    </location>
</feature>
<dbReference type="GO" id="GO:0005524">
    <property type="term" value="F:ATP binding"/>
    <property type="evidence" value="ECO:0007669"/>
    <property type="project" value="UniProtKB-KW"/>
</dbReference>
<feature type="transmembrane region" description="Helical" evidence="12">
    <location>
        <begin position="237"/>
        <end position="255"/>
    </location>
</feature>
<evidence type="ECO:0000256" key="3">
    <source>
        <dbReference type="ARBA" id="ARBA00022553"/>
    </source>
</evidence>
<evidence type="ECO:0000259" key="15">
    <source>
        <dbReference type="PROSITE" id="PS50883"/>
    </source>
</evidence>
<dbReference type="InterPro" id="IPR001633">
    <property type="entry name" value="EAL_dom"/>
</dbReference>
<dbReference type="GO" id="GO:0005886">
    <property type="term" value="C:plasma membrane"/>
    <property type="evidence" value="ECO:0007669"/>
    <property type="project" value="UniProtKB-SubCell"/>
</dbReference>
<dbReference type="Gene3D" id="3.30.450.20">
    <property type="entry name" value="PAS domain"/>
    <property type="match status" value="2"/>
</dbReference>
<dbReference type="eggNOG" id="COG4191">
    <property type="taxonomic scope" value="Bacteria"/>
</dbReference>
<comment type="subcellular location">
    <subcellularLocation>
        <location evidence="1">Cell membrane</location>
        <topology evidence="1">Multi-pass membrane protein</topology>
    </subcellularLocation>
</comment>
<dbReference type="SMART" id="SM00086">
    <property type="entry name" value="PAC"/>
    <property type="match status" value="2"/>
</dbReference>
<feature type="transmembrane region" description="Helical" evidence="12">
    <location>
        <begin position="24"/>
        <end position="47"/>
    </location>
</feature>
<evidence type="ECO:0000256" key="7">
    <source>
        <dbReference type="ARBA" id="ARBA00022777"/>
    </source>
</evidence>
<dbReference type="Pfam" id="PF13426">
    <property type="entry name" value="PAS_9"/>
    <property type="match status" value="1"/>
</dbReference>
<evidence type="ECO:0000256" key="6">
    <source>
        <dbReference type="ARBA" id="ARBA00022741"/>
    </source>
</evidence>
<dbReference type="SMART" id="SM00091">
    <property type="entry name" value="PAS"/>
    <property type="match status" value="1"/>
</dbReference>
<evidence type="ECO:0000256" key="1">
    <source>
        <dbReference type="ARBA" id="ARBA00004651"/>
    </source>
</evidence>
<dbReference type="InterPro" id="IPR000014">
    <property type="entry name" value="PAS"/>
</dbReference>
<keyword evidence="6" id="KW-0547">Nucleotide-binding</keyword>
<dbReference type="SMART" id="SM00052">
    <property type="entry name" value="EAL"/>
    <property type="match status" value="1"/>
</dbReference>
<dbReference type="EMBL" id="CP002159">
    <property type="protein sequence ID" value="ADL56337.1"/>
    <property type="molecule type" value="Genomic_DNA"/>
</dbReference>
<proteinExistence type="predicted"/>
<dbReference type="STRING" id="395494.Galf_2335"/>
<dbReference type="PROSITE" id="PS50924">
    <property type="entry name" value="MHYT"/>
    <property type="match status" value="1"/>
</dbReference>
<dbReference type="CDD" id="cd01948">
    <property type="entry name" value="EAL"/>
    <property type="match status" value="1"/>
</dbReference>
<evidence type="ECO:0000259" key="14">
    <source>
        <dbReference type="PROSITE" id="PS50113"/>
    </source>
</evidence>
<dbReference type="PROSITE" id="PS50113">
    <property type="entry name" value="PAC"/>
    <property type="match status" value="1"/>
</dbReference>
<feature type="domain" description="MHYT" evidence="17">
    <location>
        <begin position="22"/>
        <end position="217"/>
    </location>
</feature>
<dbReference type="InterPro" id="IPR000160">
    <property type="entry name" value="GGDEF_dom"/>
</dbReference>
<feature type="transmembrane region" description="Helical" evidence="12">
    <location>
        <begin position="59"/>
        <end position="83"/>
    </location>
</feature>
<dbReference type="CDD" id="cd00130">
    <property type="entry name" value="PAS"/>
    <property type="match status" value="1"/>
</dbReference>
<dbReference type="PROSITE" id="PS50112">
    <property type="entry name" value="PAS"/>
    <property type="match status" value="1"/>
</dbReference>
<dbReference type="Pfam" id="PF03707">
    <property type="entry name" value="MHYT"/>
    <property type="match status" value="2"/>
</dbReference>
<keyword evidence="2" id="KW-1003">Cell membrane</keyword>
<dbReference type="FunFam" id="3.20.20.450:FF:000001">
    <property type="entry name" value="Cyclic di-GMP phosphodiesterase yahA"/>
    <property type="match status" value="1"/>
</dbReference>
<feature type="transmembrane region" description="Helical" evidence="12">
    <location>
        <begin position="95"/>
        <end position="114"/>
    </location>
</feature>
<feature type="domain" description="EAL" evidence="15">
    <location>
        <begin position="895"/>
        <end position="1149"/>
    </location>
</feature>
<evidence type="ECO:0000259" key="13">
    <source>
        <dbReference type="PROSITE" id="PS50112"/>
    </source>
</evidence>
<dbReference type="Gene3D" id="3.30.70.270">
    <property type="match status" value="1"/>
</dbReference>
<keyword evidence="7" id="KW-0418">Kinase</keyword>
<dbReference type="CDD" id="cd01949">
    <property type="entry name" value="GGDEF"/>
    <property type="match status" value="1"/>
</dbReference>
<dbReference type="PANTHER" id="PTHR44757:SF2">
    <property type="entry name" value="BIOFILM ARCHITECTURE MAINTENANCE PROTEIN MBAA"/>
    <property type="match status" value="1"/>
</dbReference>
<dbReference type="RefSeq" id="WP_013294260.1">
    <property type="nucleotide sequence ID" value="NC_014394.1"/>
</dbReference>
<keyword evidence="19" id="KW-1185">Reference proteome</keyword>
<dbReference type="Pfam" id="PF00990">
    <property type="entry name" value="GGDEF"/>
    <property type="match status" value="1"/>
</dbReference>
<feature type="domain" description="PAC" evidence="14">
    <location>
        <begin position="664"/>
        <end position="716"/>
    </location>
</feature>
<evidence type="ECO:0000256" key="9">
    <source>
        <dbReference type="ARBA" id="ARBA00022989"/>
    </source>
</evidence>
<dbReference type="SUPFAM" id="SSF103190">
    <property type="entry name" value="Sensory domain-like"/>
    <property type="match status" value="1"/>
</dbReference>
<keyword evidence="10" id="KW-0902">Two-component regulatory system</keyword>
<keyword evidence="5 12" id="KW-0812">Transmembrane</keyword>
<keyword evidence="4" id="KW-0808">Transferase</keyword>
<dbReference type="InterPro" id="IPR035965">
    <property type="entry name" value="PAS-like_dom_sf"/>
</dbReference>
<feature type="transmembrane region" description="Helical" evidence="12">
    <location>
        <begin position="560"/>
        <end position="583"/>
    </location>
</feature>
<evidence type="ECO:0000256" key="5">
    <source>
        <dbReference type="ARBA" id="ARBA00022692"/>
    </source>
</evidence>
<keyword evidence="9 12" id="KW-1133">Transmembrane helix</keyword>
<dbReference type="SMART" id="SM00267">
    <property type="entry name" value="GGDEF"/>
    <property type="match status" value="1"/>
</dbReference>
<gene>
    <name evidence="18" type="ordered locus">Galf_2335</name>
</gene>
<dbReference type="InterPro" id="IPR043128">
    <property type="entry name" value="Rev_trsase/Diguanyl_cyclase"/>
</dbReference>
<accession>D9SJE9</accession>
<evidence type="ECO:0000256" key="2">
    <source>
        <dbReference type="ARBA" id="ARBA00022475"/>
    </source>
</evidence>
<dbReference type="InterPro" id="IPR029151">
    <property type="entry name" value="Sensor-like_sf"/>
</dbReference>
<comment type="caution">
    <text evidence="12">Lacks conserved residue(s) required for the propagation of feature annotation.</text>
</comment>
<dbReference type="KEGG" id="gca:Galf_2335"/>
<dbReference type="eggNOG" id="COG3300">
    <property type="taxonomic scope" value="Bacteria"/>
</dbReference>
<keyword evidence="3" id="KW-0597">Phosphoprotein</keyword>
<dbReference type="InterPro" id="IPR029787">
    <property type="entry name" value="Nucleotide_cyclase"/>
</dbReference>
<dbReference type="SUPFAM" id="SSF141868">
    <property type="entry name" value="EAL domain-like"/>
    <property type="match status" value="1"/>
</dbReference>
<dbReference type="InterPro" id="IPR000700">
    <property type="entry name" value="PAS-assoc_C"/>
</dbReference>
<evidence type="ECO:0000259" key="17">
    <source>
        <dbReference type="PROSITE" id="PS50924"/>
    </source>
</evidence>
<evidence type="ECO:0000313" key="19">
    <source>
        <dbReference type="Proteomes" id="UP000001235"/>
    </source>
</evidence>
<dbReference type="SUPFAM" id="SSF55073">
    <property type="entry name" value="Nucleotide cyclase"/>
    <property type="match status" value="1"/>
</dbReference>
<evidence type="ECO:0000256" key="12">
    <source>
        <dbReference type="PROSITE-ProRule" id="PRU00244"/>
    </source>
</evidence>
<dbReference type="HOGENOM" id="CLU_000445_70_49_4"/>
<keyword evidence="8" id="KW-0067">ATP-binding</keyword>
<dbReference type="Pfam" id="PF00563">
    <property type="entry name" value="EAL"/>
    <property type="match status" value="1"/>
</dbReference>
<dbReference type="PROSITE" id="PS50883">
    <property type="entry name" value="EAL"/>
    <property type="match status" value="1"/>
</dbReference>
<dbReference type="SUPFAM" id="SSF55785">
    <property type="entry name" value="PYP-like sensor domain (PAS domain)"/>
    <property type="match status" value="1"/>
</dbReference>
<organism evidence="18 19">
    <name type="scientific">Gallionella capsiferriformans (strain ES-2)</name>
    <name type="common">Gallionella ferruginea capsiferriformans (strain ES-2)</name>
    <dbReference type="NCBI Taxonomy" id="395494"/>
    <lineage>
        <taxon>Bacteria</taxon>
        <taxon>Pseudomonadati</taxon>
        <taxon>Pseudomonadota</taxon>
        <taxon>Betaproteobacteria</taxon>
        <taxon>Nitrosomonadales</taxon>
        <taxon>Gallionellaceae</taxon>
        <taxon>Gallionella</taxon>
    </lineage>
</organism>
<dbReference type="Pfam" id="PF02743">
    <property type="entry name" value="dCache_1"/>
    <property type="match status" value="1"/>
</dbReference>
<dbReference type="CDD" id="cd12914">
    <property type="entry name" value="PDC1_DGC_like"/>
    <property type="match status" value="1"/>
</dbReference>
<dbReference type="InterPro" id="IPR052155">
    <property type="entry name" value="Biofilm_reg_signaling"/>
</dbReference>
<dbReference type="PANTHER" id="PTHR44757">
    <property type="entry name" value="DIGUANYLATE CYCLASE DGCP"/>
    <property type="match status" value="1"/>
</dbReference>
<evidence type="ECO:0000256" key="11">
    <source>
        <dbReference type="ARBA" id="ARBA00023136"/>
    </source>
</evidence>
<feature type="transmembrane region" description="Helical" evidence="12">
    <location>
        <begin position="158"/>
        <end position="178"/>
    </location>
</feature>
<name>D9SJE9_GALCS</name>
<dbReference type="AlphaFoldDB" id="D9SJE9"/>